<evidence type="ECO:0000313" key="2">
    <source>
        <dbReference type="Proteomes" id="UP001445268"/>
    </source>
</evidence>
<sequence>MKGQDGKRAAAVEVMLASPYIKDLINKGEIDGIGEIMEKSPEQGMKTFDQVIMELYSEGRISQEEALANADSRHNLEVKIRLESGTFGSGGDTFSIQD</sequence>
<keyword evidence="1" id="KW-0614">Plasmid</keyword>
<dbReference type="Proteomes" id="UP001445268">
    <property type="component" value="Plasmid unnamed1"/>
</dbReference>
<organism evidence="1 2">
    <name type="scientific">Marinobacter alkaliphilus</name>
    <dbReference type="NCBI Taxonomy" id="254719"/>
    <lineage>
        <taxon>Bacteria</taxon>
        <taxon>Pseudomonadati</taxon>
        <taxon>Pseudomonadota</taxon>
        <taxon>Gammaproteobacteria</taxon>
        <taxon>Pseudomonadales</taxon>
        <taxon>Marinobacteraceae</taxon>
        <taxon>Marinobacter</taxon>
    </lineage>
</organism>
<protein>
    <recommendedName>
        <fullName evidence="3">Twitching motility protein PilT</fullName>
    </recommendedName>
</protein>
<dbReference type="Gene3D" id="3.40.50.300">
    <property type="entry name" value="P-loop containing nucleotide triphosphate hydrolases"/>
    <property type="match status" value="1"/>
</dbReference>
<geneLocation type="plasmid" evidence="1 2">
    <name>unnamed1</name>
</geneLocation>
<gene>
    <name evidence="1" type="ORF">AAGT77_19155</name>
</gene>
<keyword evidence="2" id="KW-1185">Reference proteome</keyword>
<evidence type="ECO:0008006" key="3">
    <source>
        <dbReference type="Google" id="ProtNLM"/>
    </source>
</evidence>
<dbReference type="InterPro" id="IPR027417">
    <property type="entry name" value="P-loop_NTPase"/>
</dbReference>
<reference evidence="1 2" key="1">
    <citation type="submission" date="2024-04" db="EMBL/GenBank/DDBJ databases">
        <title>Marinobacter sp. SBY-1.</title>
        <authorList>
            <person name="Pan C."/>
        </authorList>
    </citation>
    <scope>NUCLEOTIDE SEQUENCE [LARGE SCALE GENOMIC DNA]</scope>
    <source>
        <strain evidence="1 2">SBY-1</strain>
        <plasmid evidence="1 2">unnamed1</plasmid>
    </source>
</reference>
<evidence type="ECO:0000313" key="1">
    <source>
        <dbReference type="EMBL" id="XAF56054.1"/>
    </source>
</evidence>
<dbReference type="RefSeq" id="WP_342632643.1">
    <property type="nucleotide sequence ID" value="NZ_CP152381.1"/>
</dbReference>
<name>A0ABZ3EA76_9GAMM</name>
<dbReference type="EMBL" id="CP152381">
    <property type="protein sequence ID" value="XAF56054.1"/>
    <property type="molecule type" value="Genomic_DNA"/>
</dbReference>
<accession>A0ABZ3EA76</accession>
<proteinExistence type="predicted"/>